<evidence type="ECO:0000313" key="9">
    <source>
        <dbReference type="EMBL" id="GLD75084.1"/>
    </source>
</evidence>
<dbReference type="InterPro" id="IPR043359">
    <property type="entry name" value="GLI-like"/>
</dbReference>
<evidence type="ECO:0000256" key="6">
    <source>
        <dbReference type="ARBA" id="ARBA00023125"/>
    </source>
</evidence>
<organism evidence="9 10">
    <name type="scientific">Lates japonicus</name>
    <name type="common">Japanese lates</name>
    <dbReference type="NCBI Taxonomy" id="270547"/>
    <lineage>
        <taxon>Eukaryota</taxon>
        <taxon>Metazoa</taxon>
        <taxon>Chordata</taxon>
        <taxon>Craniata</taxon>
        <taxon>Vertebrata</taxon>
        <taxon>Euteleostomi</taxon>
        <taxon>Actinopterygii</taxon>
        <taxon>Neopterygii</taxon>
        <taxon>Teleostei</taxon>
        <taxon>Neoteleostei</taxon>
        <taxon>Acanthomorphata</taxon>
        <taxon>Carangaria</taxon>
        <taxon>Carangaria incertae sedis</taxon>
        <taxon>Centropomidae</taxon>
        <taxon>Lates</taxon>
    </lineage>
</organism>
<comment type="subcellular location">
    <subcellularLocation>
        <location evidence="1">Nucleus</location>
    </subcellularLocation>
</comment>
<dbReference type="GO" id="GO:0005634">
    <property type="term" value="C:nucleus"/>
    <property type="evidence" value="ECO:0007669"/>
    <property type="project" value="UniProtKB-SubCell"/>
</dbReference>
<keyword evidence="5" id="KW-0862">Zinc</keyword>
<keyword evidence="2" id="KW-0479">Metal-binding</keyword>
<evidence type="ECO:0000256" key="3">
    <source>
        <dbReference type="ARBA" id="ARBA00022737"/>
    </source>
</evidence>
<dbReference type="Proteomes" id="UP001279410">
    <property type="component" value="Unassembled WGS sequence"/>
</dbReference>
<evidence type="ECO:0000256" key="4">
    <source>
        <dbReference type="ARBA" id="ARBA00022771"/>
    </source>
</evidence>
<keyword evidence="3" id="KW-0677">Repeat</keyword>
<evidence type="ECO:0000256" key="5">
    <source>
        <dbReference type="ARBA" id="ARBA00022833"/>
    </source>
</evidence>
<keyword evidence="6" id="KW-0238">DNA-binding</keyword>
<keyword evidence="10" id="KW-1185">Reference proteome</keyword>
<dbReference type="GO" id="GO:0008270">
    <property type="term" value="F:zinc ion binding"/>
    <property type="evidence" value="ECO:0007669"/>
    <property type="project" value="UniProtKB-KW"/>
</dbReference>
<reference evidence="9" key="1">
    <citation type="submission" date="2022-08" db="EMBL/GenBank/DDBJ databases">
        <title>Genome sequencing of akame (Lates japonicus).</title>
        <authorList>
            <person name="Hashiguchi Y."/>
            <person name="Takahashi H."/>
        </authorList>
    </citation>
    <scope>NUCLEOTIDE SEQUENCE</scope>
    <source>
        <strain evidence="9">Kochi</strain>
    </source>
</reference>
<keyword evidence="4" id="KW-0863">Zinc-finger</keyword>
<dbReference type="GO" id="GO:0000981">
    <property type="term" value="F:DNA-binding transcription factor activity, RNA polymerase II-specific"/>
    <property type="evidence" value="ECO:0007669"/>
    <property type="project" value="TreeGrafter"/>
</dbReference>
<feature type="region of interest" description="Disordered" evidence="8">
    <location>
        <begin position="1"/>
        <end position="27"/>
    </location>
</feature>
<name>A0AAD3NNC6_LATJO</name>
<dbReference type="GO" id="GO:0000978">
    <property type="term" value="F:RNA polymerase II cis-regulatory region sequence-specific DNA binding"/>
    <property type="evidence" value="ECO:0007669"/>
    <property type="project" value="TreeGrafter"/>
</dbReference>
<dbReference type="PANTHER" id="PTHR45718:SF5">
    <property type="entry name" value="TRANSCRIPTIONAL ACTIVATOR GLI3"/>
    <property type="match status" value="1"/>
</dbReference>
<dbReference type="PANTHER" id="PTHR45718">
    <property type="entry name" value="TRANSCRIPTIONAL ACTIVATOR CUBITUS INTERRUPTUS"/>
    <property type="match status" value="1"/>
</dbReference>
<evidence type="ECO:0000313" key="10">
    <source>
        <dbReference type="Proteomes" id="UP001279410"/>
    </source>
</evidence>
<feature type="region of interest" description="Disordered" evidence="8">
    <location>
        <begin position="47"/>
        <end position="82"/>
    </location>
</feature>
<dbReference type="AlphaFoldDB" id="A0AAD3NNC6"/>
<evidence type="ECO:0000256" key="8">
    <source>
        <dbReference type="SAM" id="MobiDB-lite"/>
    </source>
</evidence>
<gene>
    <name evidence="9" type="ORF">AKAME5_002641700</name>
</gene>
<keyword evidence="7" id="KW-0539">Nucleus</keyword>
<evidence type="ECO:0000256" key="2">
    <source>
        <dbReference type="ARBA" id="ARBA00022723"/>
    </source>
</evidence>
<dbReference type="EMBL" id="BRZM01002688">
    <property type="protein sequence ID" value="GLD75084.1"/>
    <property type="molecule type" value="Genomic_DNA"/>
</dbReference>
<feature type="compositionally biased region" description="Low complexity" evidence="8">
    <location>
        <begin position="69"/>
        <end position="79"/>
    </location>
</feature>
<feature type="compositionally biased region" description="Low complexity" evidence="8">
    <location>
        <begin position="52"/>
        <end position="61"/>
    </location>
</feature>
<feature type="compositionally biased region" description="Low complexity" evidence="8">
    <location>
        <begin position="1"/>
        <end position="15"/>
    </location>
</feature>
<comment type="caution">
    <text evidence="9">The sequence shown here is derived from an EMBL/GenBank/DDBJ whole genome shotgun (WGS) entry which is preliminary data.</text>
</comment>
<evidence type="ECO:0000256" key="7">
    <source>
        <dbReference type="ARBA" id="ARBA00023242"/>
    </source>
</evidence>
<sequence>MLASSRFPSPRLPSRPSRKRPLPISPLSEHSFDLQTMIRNSPNSLVTMLNNSRSSSSTSGSYGHLSAGTISTSTMTTSMGKRRISCVGGRNALESRSPSRHSTCWWSTCADILAKNHTSAHLRAAPRPTPVWKTLRLTYVPTLERNHMCVSTKAATRPFPTPQIGQNIRIAHIQM</sequence>
<dbReference type="GO" id="GO:0007224">
    <property type="term" value="P:smoothened signaling pathway"/>
    <property type="evidence" value="ECO:0007669"/>
    <property type="project" value="TreeGrafter"/>
</dbReference>
<accession>A0AAD3NNC6</accession>
<evidence type="ECO:0000256" key="1">
    <source>
        <dbReference type="ARBA" id="ARBA00004123"/>
    </source>
</evidence>
<protein>
    <submittedName>
        <fullName evidence="9">Transcriptional activator GLI3 isoform X1</fullName>
    </submittedName>
</protein>
<feature type="non-terminal residue" evidence="9">
    <location>
        <position position="175"/>
    </location>
</feature>
<proteinExistence type="predicted"/>